<keyword evidence="1" id="KW-0472">Membrane</keyword>
<dbReference type="KEGG" id="eiv:EIN_094900"/>
<gene>
    <name evidence="2" type="ORF">EIN_094900</name>
</gene>
<dbReference type="VEuPathDB" id="AmoebaDB:EIN_094900"/>
<feature type="transmembrane region" description="Helical" evidence="1">
    <location>
        <begin position="26"/>
        <end position="42"/>
    </location>
</feature>
<reference evidence="2 3" key="1">
    <citation type="submission" date="2012-10" db="EMBL/GenBank/DDBJ databases">
        <authorList>
            <person name="Zafar N."/>
            <person name="Inman J."/>
            <person name="Hall N."/>
            <person name="Lorenzi H."/>
            <person name="Caler E."/>
        </authorList>
    </citation>
    <scope>NUCLEOTIDE SEQUENCE [LARGE SCALE GENOMIC DNA]</scope>
    <source>
        <strain evidence="2 3">IP1</strain>
    </source>
</reference>
<accession>A0A0A1U3C3</accession>
<dbReference type="GeneID" id="14886468"/>
<keyword evidence="1" id="KW-0812">Transmembrane</keyword>
<dbReference type="OMA" id="WISLMTR"/>
<evidence type="ECO:0000313" key="3">
    <source>
        <dbReference type="Proteomes" id="UP000014680"/>
    </source>
</evidence>
<dbReference type="Proteomes" id="UP000014680">
    <property type="component" value="Unassembled WGS sequence"/>
</dbReference>
<sequence length="126" mass="14455">MLVSSAQVANFTSAFGKVAKLTTQQHLLLIFTVVMVMFVYQSDNYFCVFQNQEQEWVSVVRPLKEQYGFSQFKFKIFTKDDLKNDFDNNEILDTFGANWSNDSTIFCFQSCGSLAVCLLVIVLLVF</sequence>
<feature type="transmembrane region" description="Helical" evidence="1">
    <location>
        <begin position="103"/>
        <end position="125"/>
    </location>
</feature>
<dbReference type="AlphaFoldDB" id="A0A0A1U3C3"/>
<evidence type="ECO:0000256" key="1">
    <source>
        <dbReference type="SAM" id="Phobius"/>
    </source>
</evidence>
<dbReference type="OrthoDB" id="26440at2759"/>
<name>A0A0A1U3C3_ENTIV</name>
<keyword evidence="3" id="KW-1185">Reference proteome</keyword>
<dbReference type="RefSeq" id="XP_004254024.1">
    <property type="nucleotide sequence ID" value="XM_004253976.1"/>
</dbReference>
<dbReference type="EMBL" id="KB206860">
    <property type="protein sequence ID" value="ELP87253.1"/>
    <property type="molecule type" value="Genomic_DNA"/>
</dbReference>
<protein>
    <submittedName>
        <fullName evidence="2">Uncharacterized protein</fullName>
    </submittedName>
</protein>
<evidence type="ECO:0000313" key="2">
    <source>
        <dbReference type="EMBL" id="ELP87253.1"/>
    </source>
</evidence>
<keyword evidence="1" id="KW-1133">Transmembrane helix</keyword>
<organism evidence="2 3">
    <name type="scientific">Entamoeba invadens IP1</name>
    <dbReference type="NCBI Taxonomy" id="370355"/>
    <lineage>
        <taxon>Eukaryota</taxon>
        <taxon>Amoebozoa</taxon>
        <taxon>Evosea</taxon>
        <taxon>Archamoebae</taxon>
        <taxon>Mastigamoebida</taxon>
        <taxon>Entamoebidae</taxon>
        <taxon>Entamoeba</taxon>
    </lineage>
</organism>
<proteinExistence type="predicted"/>